<feature type="region of interest" description="Disordered" evidence="1">
    <location>
        <begin position="46"/>
        <end position="67"/>
    </location>
</feature>
<dbReference type="AlphaFoldDB" id="A0AB34GE27"/>
<dbReference type="EMBL" id="JAIQCJ010002321">
    <property type="protein sequence ID" value="KAJ8777055.1"/>
    <property type="molecule type" value="Genomic_DNA"/>
</dbReference>
<keyword evidence="2" id="KW-0732">Signal</keyword>
<name>A0AB34GE27_ESCRO</name>
<feature type="chain" id="PRO_5044313785" evidence="2">
    <location>
        <begin position="26"/>
        <end position="195"/>
    </location>
</feature>
<evidence type="ECO:0000256" key="2">
    <source>
        <dbReference type="SAM" id="SignalP"/>
    </source>
</evidence>
<proteinExistence type="predicted"/>
<keyword evidence="4" id="KW-1185">Reference proteome</keyword>
<feature type="compositionally biased region" description="Low complexity" evidence="1">
    <location>
        <begin position="58"/>
        <end position="67"/>
    </location>
</feature>
<reference evidence="3 4" key="1">
    <citation type="submission" date="2022-11" db="EMBL/GenBank/DDBJ databases">
        <title>Whole genome sequence of Eschrichtius robustus ER-17-0199.</title>
        <authorList>
            <person name="Bruniche-Olsen A."/>
            <person name="Black A.N."/>
            <person name="Fields C.J."/>
            <person name="Walden K."/>
            <person name="Dewoody J.A."/>
        </authorList>
    </citation>
    <scope>NUCLEOTIDE SEQUENCE [LARGE SCALE GENOMIC DNA]</scope>
    <source>
        <strain evidence="3">ER-17-0199</strain>
        <tissue evidence="3">Blubber</tissue>
    </source>
</reference>
<feature type="compositionally biased region" description="Gly residues" evidence="1">
    <location>
        <begin position="141"/>
        <end position="151"/>
    </location>
</feature>
<organism evidence="3 4">
    <name type="scientific">Eschrichtius robustus</name>
    <name type="common">California gray whale</name>
    <name type="synonym">Eschrichtius gibbosus</name>
    <dbReference type="NCBI Taxonomy" id="9764"/>
    <lineage>
        <taxon>Eukaryota</taxon>
        <taxon>Metazoa</taxon>
        <taxon>Chordata</taxon>
        <taxon>Craniata</taxon>
        <taxon>Vertebrata</taxon>
        <taxon>Euteleostomi</taxon>
        <taxon>Mammalia</taxon>
        <taxon>Eutheria</taxon>
        <taxon>Laurasiatheria</taxon>
        <taxon>Artiodactyla</taxon>
        <taxon>Whippomorpha</taxon>
        <taxon>Cetacea</taxon>
        <taxon>Mysticeti</taxon>
        <taxon>Eschrichtiidae</taxon>
        <taxon>Eschrichtius</taxon>
    </lineage>
</organism>
<evidence type="ECO:0000313" key="4">
    <source>
        <dbReference type="Proteomes" id="UP001159641"/>
    </source>
</evidence>
<accession>A0AB34GE27</accession>
<gene>
    <name evidence="3" type="ORF">J1605_014919</name>
</gene>
<dbReference type="Proteomes" id="UP001159641">
    <property type="component" value="Unassembled WGS sequence"/>
</dbReference>
<feature type="region of interest" description="Disordered" evidence="1">
    <location>
        <begin position="140"/>
        <end position="195"/>
    </location>
</feature>
<protein>
    <submittedName>
        <fullName evidence="3">Uncharacterized protein</fullName>
    </submittedName>
</protein>
<comment type="caution">
    <text evidence="3">The sequence shown here is derived from an EMBL/GenBank/DDBJ whole genome shotgun (WGS) entry which is preliminary data.</text>
</comment>
<sequence length="195" mass="18768">MSFNRLCRLLKPALLCGALVVPGLASTMVSAAPLVVGRAVGRARGLPSGARGRGDLGRGAPASGARTALGAPSAAVGAVGSARAGVTVRVSVGGGGRVRGSQGQGWAVGTPGWAPLTHRSCSVGAAGGGVVGHWSPACGPESGGVRRGGNPGSRATGRHCPSPALRAPGPRAVASQRSGPAPLATGPFSPGRGAR</sequence>
<feature type="signal peptide" evidence="2">
    <location>
        <begin position="1"/>
        <end position="25"/>
    </location>
</feature>
<evidence type="ECO:0000256" key="1">
    <source>
        <dbReference type="SAM" id="MobiDB-lite"/>
    </source>
</evidence>
<evidence type="ECO:0000313" key="3">
    <source>
        <dbReference type="EMBL" id="KAJ8777055.1"/>
    </source>
</evidence>